<proteinExistence type="predicted"/>
<dbReference type="RefSeq" id="WP_122629889.1">
    <property type="nucleotide sequence ID" value="NZ_UPPP01000105.1"/>
</dbReference>
<organism evidence="1 2">
    <name type="scientific">Lucifera butyrica</name>
    <dbReference type="NCBI Taxonomy" id="1351585"/>
    <lineage>
        <taxon>Bacteria</taxon>
        <taxon>Bacillati</taxon>
        <taxon>Bacillota</taxon>
        <taxon>Negativicutes</taxon>
        <taxon>Veillonellales</taxon>
        <taxon>Veillonellaceae</taxon>
        <taxon>Lucifera</taxon>
    </lineage>
</organism>
<dbReference type="EMBL" id="UPPP01000105">
    <property type="protein sequence ID" value="VBB09069.1"/>
    <property type="molecule type" value="Genomic_DNA"/>
</dbReference>
<name>A0A498RCS0_9FIRM</name>
<accession>A0A498RCS0</accession>
<evidence type="ECO:0000313" key="1">
    <source>
        <dbReference type="EMBL" id="VBB09069.1"/>
    </source>
</evidence>
<evidence type="ECO:0000313" key="2">
    <source>
        <dbReference type="Proteomes" id="UP000277811"/>
    </source>
</evidence>
<reference evidence="1 2" key="1">
    <citation type="submission" date="2018-06" db="EMBL/GenBank/DDBJ databases">
        <authorList>
            <person name="Strepis N."/>
        </authorList>
    </citation>
    <scope>NUCLEOTIDE SEQUENCE [LARGE SCALE GENOMIC DNA]</scope>
    <source>
        <strain evidence="1">LUCI</strain>
    </source>
</reference>
<sequence length="121" mass="12860">MSVLKKGLAVKPEVIVTVLTDTSFIFTGEVITPLAAEEIKLGGYGSFHFGDGGSLDGDIPGKTQAEQNTDVSATEETAVEEKDLYLIIRLTSPVPPCRTGEVVFINAGHIVAVSVRRHYAG</sequence>
<gene>
    <name evidence="1" type="ORF">LUCI_4355</name>
</gene>
<dbReference type="Proteomes" id="UP000277811">
    <property type="component" value="Unassembled WGS sequence"/>
</dbReference>
<keyword evidence="2" id="KW-1185">Reference proteome</keyword>
<dbReference type="AlphaFoldDB" id="A0A498RCS0"/>
<protein>
    <submittedName>
        <fullName evidence="1">Uncharacterized protein</fullName>
    </submittedName>
</protein>